<organism evidence="2 3">
    <name type="scientific">Syncephalastrum racemosum</name>
    <name type="common">Filamentous fungus</name>
    <dbReference type="NCBI Taxonomy" id="13706"/>
    <lineage>
        <taxon>Eukaryota</taxon>
        <taxon>Fungi</taxon>
        <taxon>Fungi incertae sedis</taxon>
        <taxon>Mucoromycota</taxon>
        <taxon>Mucoromycotina</taxon>
        <taxon>Mucoromycetes</taxon>
        <taxon>Mucorales</taxon>
        <taxon>Syncephalastraceae</taxon>
        <taxon>Syncephalastrum</taxon>
    </lineage>
</organism>
<sequence>MNEFIYAAGDDCNNGKASPTNFYTDPMHSFMNSNTLASSPTNASLPSSLPSTTSTAATATTTNTDPALFDIQQGGWSTHPAAVNPISCDLQDVLLYYRSQPELLRLILLSKVEEDKRRAAEAKVRAKELDVLLLQQTAFDPATAAAAVSMMDQNTSVFNDPVDAQHNVRRQSTLLDDRRDSMSPDDPTPPSLDDYSSSTSSNNAFSPSNSTPTSILHMAR</sequence>
<evidence type="ECO:0000313" key="3">
    <source>
        <dbReference type="Proteomes" id="UP000242180"/>
    </source>
</evidence>
<feature type="region of interest" description="Disordered" evidence="1">
    <location>
        <begin position="172"/>
        <end position="220"/>
    </location>
</feature>
<dbReference type="EMBL" id="MCGN01000011">
    <property type="protein sequence ID" value="ORY91413.1"/>
    <property type="molecule type" value="Genomic_DNA"/>
</dbReference>
<feature type="region of interest" description="Disordered" evidence="1">
    <location>
        <begin position="34"/>
        <end position="58"/>
    </location>
</feature>
<evidence type="ECO:0000256" key="1">
    <source>
        <dbReference type="SAM" id="MobiDB-lite"/>
    </source>
</evidence>
<keyword evidence="3" id="KW-1185">Reference proteome</keyword>
<accession>A0A1X2H1X2</accession>
<dbReference type="InParanoid" id="A0A1X2H1X2"/>
<dbReference type="AlphaFoldDB" id="A0A1X2H1X2"/>
<reference evidence="2 3" key="1">
    <citation type="submission" date="2016-07" db="EMBL/GenBank/DDBJ databases">
        <title>Pervasive Adenine N6-methylation of Active Genes in Fungi.</title>
        <authorList>
            <consortium name="DOE Joint Genome Institute"/>
            <person name="Mondo S.J."/>
            <person name="Dannebaum R.O."/>
            <person name="Kuo R.C."/>
            <person name="Labutti K."/>
            <person name="Haridas S."/>
            <person name="Kuo A."/>
            <person name="Salamov A."/>
            <person name="Ahrendt S.R."/>
            <person name="Lipzen A."/>
            <person name="Sullivan W."/>
            <person name="Andreopoulos W.B."/>
            <person name="Clum A."/>
            <person name="Lindquist E."/>
            <person name="Daum C."/>
            <person name="Ramamoorthy G.K."/>
            <person name="Gryganskyi A."/>
            <person name="Culley D."/>
            <person name="Magnuson J.K."/>
            <person name="James T.Y."/>
            <person name="O'Malley M.A."/>
            <person name="Stajich J.E."/>
            <person name="Spatafora J.W."/>
            <person name="Visel A."/>
            <person name="Grigoriev I.V."/>
        </authorList>
    </citation>
    <scope>NUCLEOTIDE SEQUENCE [LARGE SCALE GENOMIC DNA]</scope>
    <source>
        <strain evidence="2 3">NRRL 2496</strain>
    </source>
</reference>
<dbReference type="Proteomes" id="UP000242180">
    <property type="component" value="Unassembled WGS sequence"/>
</dbReference>
<feature type="compositionally biased region" description="Low complexity" evidence="1">
    <location>
        <begin position="36"/>
        <end position="58"/>
    </location>
</feature>
<gene>
    <name evidence="2" type="ORF">BCR43DRAFT_518753</name>
</gene>
<comment type="caution">
    <text evidence="2">The sequence shown here is derived from an EMBL/GenBank/DDBJ whole genome shotgun (WGS) entry which is preliminary data.</text>
</comment>
<protein>
    <submittedName>
        <fullName evidence="2">Uncharacterized protein</fullName>
    </submittedName>
</protein>
<evidence type="ECO:0000313" key="2">
    <source>
        <dbReference type="EMBL" id="ORY91413.1"/>
    </source>
</evidence>
<proteinExistence type="predicted"/>
<feature type="compositionally biased region" description="Low complexity" evidence="1">
    <location>
        <begin position="191"/>
        <end position="214"/>
    </location>
</feature>
<name>A0A1X2H1X2_SYNRA</name>